<organism evidence="1">
    <name type="scientific">Arundo donax</name>
    <name type="common">Giant reed</name>
    <name type="synonym">Donax arundinaceus</name>
    <dbReference type="NCBI Taxonomy" id="35708"/>
    <lineage>
        <taxon>Eukaryota</taxon>
        <taxon>Viridiplantae</taxon>
        <taxon>Streptophyta</taxon>
        <taxon>Embryophyta</taxon>
        <taxon>Tracheophyta</taxon>
        <taxon>Spermatophyta</taxon>
        <taxon>Magnoliopsida</taxon>
        <taxon>Liliopsida</taxon>
        <taxon>Poales</taxon>
        <taxon>Poaceae</taxon>
        <taxon>PACMAD clade</taxon>
        <taxon>Arundinoideae</taxon>
        <taxon>Arundineae</taxon>
        <taxon>Arundo</taxon>
    </lineage>
</organism>
<reference evidence="1" key="2">
    <citation type="journal article" date="2015" name="Data Brief">
        <title>Shoot transcriptome of the giant reed, Arundo donax.</title>
        <authorList>
            <person name="Barrero R.A."/>
            <person name="Guerrero F.D."/>
            <person name="Moolhuijzen P."/>
            <person name="Goolsby J.A."/>
            <person name="Tidwell J."/>
            <person name="Bellgard S.E."/>
            <person name="Bellgard M.I."/>
        </authorList>
    </citation>
    <scope>NUCLEOTIDE SEQUENCE</scope>
    <source>
        <tissue evidence="1">Shoot tissue taken approximately 20 cm above the soil surface</tissue>
    </source>
</reference>
<name>A0A0A9CR68_ARUDO</name>
<dbReference type="AlphaFoldDB" id="A0A0A9CR68"/>
<accession>A0A0A9CR68</accession>
<sequence>METTGCYCKLCEREATPVAACKTSVHVTGTATFVSRTVIVRLTG</sequence>
<protein>
    <submittedName>
        <fullName evidence="1">Uncharacterized protein</fullName>
    </submittedName>
</protein>
<evidence type="ECO:0000313" key="1">
    <source>
        <dbReference type="EMBL" id="JAD73982.1"/>
    </source>
</evidence>
<proteinExistence type="predicted"/>
<reference evidence="1" key="1">
    <citation type="submission" date="2014-09" db="EMBL/GenBank/DDBJ databases">
        <authorList>
            <person name="Magalhaes I.L.F."/>
            <person name="Oliveira U."/>
            <person name="Santos F.R."/>
            <person name="Vidigal T.H.D.A."/>
            <person name="Brescovit A.D."/>
            <person name="Santos A.J."/>
        </authorList>
    </citation>
    <scope>NUCLEOTIDE SEQUENCE</scope>
    <source>
        <tissue evidence="1">Shoot tissue taken approximately 20 cm above the soil surface</tissue>
    </source>
</reference>
<dbReference type="EMBL" id="GBRH01223913">
    <property type="protein sequence ID" value="JAD73982.1"/>
    <property type="molecule type" value="Transcribed_RNA"/>
</dbReference>